<dbReference type="AlphaFoldDB" id="A0A252F3I1"/>
<sequence>MKKNRLTAMVLAGILMVSMAGCAGEKNTAADDAAAAQGSQTETRDGTVSKILWEFAGDLAPQEGMKTNKGTAGMLSGISNGYVVVGGGANFPEDGPALGGAKKSYPDIYVLKQEDGQLVEVNHTTLDHEISYGVSITTDDGIYYVGGSTAEGKGNQVLLVKADDAGEITVDTVGELPFTFSDGFAALKDQVLYVGAGKMDGQATNRVVSLDLKTKKTTELAAMPNEATRTQCVSQLFGIVKKSAV</sequence>
<feature type="chain" id="PRO_5013078109" evidence="1">
    <location>
        <begin position="24"/>
        <end position="245"/>
    </location>
</feature>
<name>A0A252F3I1_9FIRM</name>
<evidence type="ECO:0000256" key="1">
    <source>
        <dbReference type="SAM" id="SignalP"/>
    </source>
</evidence>
<accession>A0A252F3I1</accession>
<reference evidence="2 3" key="1">
    <citation type="submission" date="2017-05" db="EMBL/GenBank/DDBJ databases">
        <title>Butyricicoccus porcorum sp. nov. a butyrate-producing bacterium from the swine intestinal tract.</title>
        <authorList>
            <person name="Trachsel J."/>
            <person name="Humphrey S."/>
            <person name="Allen H.K."/>
        </authorList>
    </citation>
    <scope>NUCLEOTIDE SEQUENCE [LARGE SCALE GENOMIC DNA]</scope>
    <source>
        <strain evidence="2">BB10</strain>
    </source>
</reference>
<dbReference type="InterPro" id="IPR056734">
    <property type="entry name" value="NANM"/>
</dbReference>
<evidence type="ECO:0000313" key="3">
    <source>
        <dbReference type="Proteomes" id="UP000194903"/>
    </source>
</evidence>
<evidence type="ECO:0000313" key="2">
    <source>
        <dbReference type="EMBL" id="OUM20347.1"/>
    </source>
</evidence>
<dbReference type="RefSeq" id="WP_087019989.1">
    <property type="nucleotide sequence ID" value="NZ_NHOC01000006.1"/>
</dbReference>
<organism evidence="2 3">
    <name type="scientific">Butyricicoccus porcorum</name>
    <dbReference type="NCBI Taxonomy" id="1945634"/>
    <lineage>
        <taxon>Bacteria</taxon>
        <taxon>Bacillati</taxon>
        <taxon>Bacillota</taxon>
        <taxon>Clostridia</taxon>
        <taxon>Eubacteriales</taxon>
        <taxon>Butyricicoccaceae</taxon>
        <taxon>Butyricicoccus</taxon>
    </lineage>
</organism>
<dbReference type="SUPFAM" id="SSF117281">
    <property type="entry name" value="Kelch motif"/>
    <property type="match status" value="1"/>
</dbReference>
<dbReference type="PROSITE" id="PS51257">
    <property type="entry name" value="PROKAR_LIPOPROTEIN"/>
    <property type="match status" value="1"/>
</dbReference>
<dbReference type="EMBL" id="NHOC01000006">
    <property type="protein sequence ID" value="OUM20347.1"/>
    <property type="molecule type" value="Genomic_DNA"/>
</dbReference>
<protein>
    <submittedName>
        <fullName evidence="2">Uncharacterized protein</fullName>
    </submittedName>
</protein>
<comment type="caution">
    <text evidence="2">The sequence shown here is derived from an EMBL/GenBank/DDBJ whole genome shotgun (WGS) entry which is preliminary data.</text>
</comment>
<feature type="signal peptide" evidence="1">
    <location>
        <begin position="1"/>
        <end position="23"/>
    </location>
</feature>
<dbReference type="Pfam" id="PF24996">
    <property type="entry name" value="NANM"/>
    <property type="match status" value="1"/>
</dbReference>
<keyword evidence="1" id="KW-0732">Signal</keyword>
<keyword evidence="3" id="KW-1185">Reference proteome</keyword>
<dbReference type="Proteomes" id="UP000194903">
    <property type="component" value="Unassembled WGS sequence"/>
</dbReference>
<dbReference type="Gene3D" id="2.120.10.80">
    <property type="entry name" value="Kelch-type beta propeller"/>
    <property type="match status" value="1"/>
</dbReference>
<proteinExistence type="predicted"/>
<gene>
    <name evidence="2" type="ORF">CBW42_08540</name>
</gene>
<dbReference type="InterPro" id="IPR015915">
    <property type="entry name" value="Kelch-typ_b-propeller"/>
</dbReference>
<dbReference type="OrthoDB" id="198899at2"/>